<evidence type="ECO:0000256" key="4">
    <source>
        <dbReference type="ARBA" id="ARBA00022833"/>
    </source>
</evidence>
<dbReference type="GO" id="GO:0046872">
    <property type="term" value="F:metal ion binding"/>
    <property type="evidence" value="ECO:0007669"/>
    <property type="project" value="UniProtKB-KW"/>
</dbReference>
<evidence type="ECO:0000256" key="3">
    <source>
        <dbReference type="ARBA" id="ARBA00022801"/>
    </source>
</evidence>
<evidence type="ECO:0000259" key="6">
    <source>
        <dbReference type="Pfam" id="PF24827"/>
    </source>
</evidence>
<comment type="cofactor">
    <cofactor evidence="1">
        <name>Zn(2+)</name>
        <dbReference type="ChEBI" id="CHEBI:29105"/>
    </cofactor>
</comment>
<keyword evidence="3" id="KW-0378">Hydrolase</keyword>
<dbReference type="PANTHER" id="PTHR37326">
    <property type="entry name" value="BLL3975 PROTEIN"/>
    <property type="match status" value="1"/>
</dbReference>
<keyword evidence="4" id="KW-0862">Zinc</keyword>
<name>A0A518HYM0_9BACT</name>
<keyword evidence="2" id="KW-0479">Metal-binding</keyword>
<accession>A0A518HYM0</accession>
<dbReference type="InterPro" id="IPR019197">
    <property type="entry name" value="Biotin-prot_ligase_N"/>
</dbReference>
<dbReference type="Gene3D" id="3.40.630.10">
    <property type="entry name" value="Zn peptidases"/>
    <property type="match status" value="1"/>
</dbReference>
<dbReference type="SUPFAM" id="SSF52317">
    <property type="entry name" value="Class I glutamine amidotransferase-like"/>
    <property type="match status" value="1"/>
</dbReference>
<reference evidence="7 8" key="1">
    <citation type="submission" date="2019-03" db="EMBL/GenBank/DDBJ databases">
        <title>Deep-cultivation of Planctomycetes and their phenomic and genomic characterization uncovers novel biology.</title>
        <authorList>
            <person name="Wiegand S."/>
            <person name="Jogler M."/>
            <person name="Boedeker C."/>
            <person name="Pinto D."/>
            <person name="Vollmers J."/>
            <person name="Rivas-Marin E."/>
            <person name="Kohn T."/>
            <person name="Peeters S.H."/>
            <person name="Heuer A."/>
            <person name="Rast P."/>
            <person name="Oberbeckmann S."/>
            <person name="Bunk B."/>
            <person name="Jeske O."/>
            <person name="Meyerdierks A."/>
            <person name="Storesund J.E."/>
            <person name="Kallscheuer N."/>
            <person name="Luecker S."/>
            <person name="Lage O.M."/>
            <person name="Pohl T."/>
            <person name="Merkel B.J."/>
            <person name="Hornburger P."/>
            <person name="Mueller R.-W."/>
            <person name="Bruemmer F."/>
            <person name="Labrenz M."/>
            <person name="Spormann A.M."/>
            <person name="Op den Camp H."/>
            <person name="Overmann J."/>
            <person name="Amann R."/>
            <person name="Jetten M.S.M."/>
            <person name="Mascher T."/>
            <person name="Medema M.H."/>
            <person name="Devos D.P."/>
            <person name="Kaster A.-K."/>
            <person name="Ovreas L."/>
            <person name="Rohde M."/>
            <person name="Galperin M.Y."/>
            <person name="Jogler C."/>
        </authorList>
    </citation>
    <scope>NUCLEOTIDE SEQUENCE [LARGE SCALE GENOMIC DNA]</scope>
    <source>
        <strain evidence="7 8">Enr13</strain>
    </source>
</reference>
<dbReference type="EMBL" id="CP037423">
    <property type="protein sequence ID" value="QDV45951.1"/>
    <property type="molecule type" value="Genomic_DNA"/>
</dbReference>
<evidence type="ECO:0000313" key="8">
    <source>
        <dbReference type="Proteomes" id="UP000319004"/>
    </source>
</evidence>
<feature type="domain" description="Biotin-protein ligase N-terminal" evidence="5">
    <location>
        <begin position="333"/>
        <end position="503"/>
    </location>
</feature>
<evidence type="ECO:0000313" key="7">
    <source>
        <dbReference type="EMBL" id="QDV45951.1"/>
    </source>
</evidence>
<evidence type="ECO:0000259" key="5">
    <source>
        <dbReference type="Pfam" id="PF09825"/>
    </source>
</evidence>
<evidence type="ECO:0000256" key="1">
    <source>
        <dbReference type="ARBA" id="ARBA00001947"/>
    </source>
</evidence>
<dbReference type="InterPro" id="IPR055438">
    <property type="entry name" value="AstE_AspA_cat"/>
</dbReference>
<sequence>MQKPRIPHRFTGRLLSALLILISALGLAGGEIAPVEAQVAASIQPPTATSGTLGTGTTWETPWYVIDSGQDGPTVLITGGVHGNEPAGFRAAEQIRHWPIRRGKLVVLPQINRLGLAANIRWTPDHRNDRQRRDLNRSFPTSERDEALTEHTRAIWDFITDHQPDWVFDLHEGFDFHRLNADSVGSSVIAFPGQRDFAKRIQQAVNADVDPQRHFDVLAKSGPVVGSLARACHEQLGAVSFIFETTFKDQPLSRRTRQHRRMVSTALLSIDVIAEDCVDHLAPQPSRGITNVALFDDSGANEAKVLKVLEGRPELRVRQVGRHDIRPEVLDQFDVLVFPGGSGSKQGKAIGPDGRDHVRQFIRDGGGVVGICAGAYLCSSHYSWSLNLMNAAVFNQTVEIPGKGRKSMWYRGPATDVDVELTDQGSQVLGVSGTQSIQYQNGPILSPGDNDALPEYEPWAYFRSENGIYEPQKNTMIGAPAIVFARYGHGRMLAISPHFESTPGQSGVIPRAIAHVRGE</sequence>
<proteinExistence type="predicted"/>
<dbReference type="Pfam" id="PF09825">
    <property type="entry name" value="BPL_N"/>
    <property type="match status" value="1"/>
</dbReference>
<dbReference type="InterPro" id="IPR053138">
    <property type="entry name" value="N-alpha-Ac-DABA_deacetylase"/>
</dbReference>
<dbReference type="SUPFAM" id="SSF53187">
    <property type="entry name" value="Zn-dependent exopeptidases"/>
    <property type="match status" value="1"/>
</dbReference>
<dbReference type="OrthoDB" id="8333609at2"/>
<dbReference type="GO" id="GO:0016788">
    <property type="term" value="F:hydrolase activity, acting on ester bonds"/>
    <property type="evidence" value="ECO:0007669"/>
    <property type="project" value="InterPro"/>
</dbReference>
<dbReference type="Proteomes" id="UP000319004">
    <property type="component" value="Chromosome"/>
</dbReference>
<dbReference type="Pfam" id="PF24827">
    <property type="entry name" value="AstE_AspA_cat"/>
    <property type="match status" value="1"/>
</dbReference>
<evidence type="ECO:0000256" key="2">
    <source>
        <dbReference type="ARBA" id="ARBA00022723"/>
    </source>
</evidence>
<dbReference type="Gene3D" id="3.40.50.880">
    <property type="match status" value="1"/>
</dbReference>
<gene>
    <name evidence="7" type="ORF">Enr13x_58550</name>
</gene>
<dbReference type="PANTHER" id="PTHR37326:SF1">
    <property type="entry name" value="BLL3975 PROTEIN"/>
    <property type="match status" value="1"/>
</dbReference>
<organism evidence="7 8">
    <name type="scientific">Stieleria neptunia</name>
    <dbReference type="NCBI Taxonomy" id="2527979"/>
    <lineage>
        <taxon>Bacteria</taxon>
        <taxon>Pseudomonadati</taxon>
        <taxon>Planctomycetota</taxon>
        <taxon>Planctomycetia</taxon>
        <taxon>Pirellulales</taxon>
        <taxon>Pirellulaceae</taxon>
        <taxon>Stieleria</taxon>
    </lineage>
</organism>
<keyword evidence="8" id="KW-1185">Reference proteome</keyword>
<feature type="domain" description="Succinylglutamate desuccinylase/Aspartoacylase catalytic" evidence="6">
    <location>
        <begin position="71"/>
        <end position="173"/>
    </location>
</feature>
<dbReference type="KEGG" id="snep:Enr13x_58550"/>
<dbReference type="RefSeq" id="WP_145390154.1">
    <property type="nucleotide sequence ID" value="NZ_CP037423.1"/>
</dbReference>
<dbReference type="InterPro" id="IPR029062">
    <property type="entry name" value="Class_I_gatase-like"/>
</dbReference>
<dbReference type="AlphaFoldDB" id="A0A518HYM0"/>
<protein>
    <submittedName>
        <fullName evidence="7">Succinylglutamate desuccinylase / Aspartoacylase family protein</fullName>
    </submittedName>
</protein>